<evidence type="ECO:0000313" key="1">
    <source>
        <dbReference type="EMBL" id="MFL9880940.1"/>
    </source>
</evidence>
<accession>A0ABW8ZEH2</accession>
<dbReference type="Proteomes" id="UP001629214">
    <property type="component" value="Unassembled WGS sequence"/>
</dbReference>
<gene>
    <name evidence="1" type="ORF">PQR63_21255</name>
</gene>
<proteinExistence type="predicted"/>
<evidence type="ECO:0000313" key="2">
    <source>
        <dbReference type="Proteomes" id="UP001629214"/>
    </source>
</evidence>
<dbReference type="RefSeq" id="WP_408169937.1">
    <property type="nucleotide sequence ID" value="NZ_JAQQFR010000016.1"/>
</dbReference>
<keyword evidence="2" id="KW-1185">Reference proteome</keyword>
<comment type="caution">
    <text evidence="1">The sequence shown here is derived from an EMBL/GenBank/DDBJ whole genome shotgun (WGS) entry which is preliminary data.</text>
</comment>
<reference evidence="1 2" key="1">
    <citation type="journal article" date="2024" name="Chem. Sci.">
        <title>Discovery of megapolipeptins by genome mining of a Burkholderiales bacteria collection.</title>
        <authorList>
            <person name="Paulo B.S."/>
            <person name="Recchia M.J.J."/>
            <person name="Lee S."/>
            <person name="Fergusson C.H."/>
            <person name="Romanowski S.B."/>
            <person name="Hernandez A."/>
            <person name="Krull N."/>
            <person name="Liu D.Y."/>
            <person name="Cavanagh H."/>
            <person name="Bos A."/>
            <person name="Gray C.A."/>
            <person name="Murphy B.T."/>
            <person name="Linington R.G."/>
            <person name="Eustaquio A.S."/>
        </authorList>
    </citation>
    <scope>NUCLEOTIDE SEQUENCE [LARGE SCALE GENOMIC DNA]</scope>
    <source>
        <strain evidence="1 2">RL21-008-BIB-B</strain>
    </source>
</reference>
<name>A0ABW8ZEH2_9BURK</name>
<dbReference type="EMBL" id="JAQQFR010000016">
    <property type="protein sequence ID" value="MFL9880940.1"/>
    <property type="molecule type" value="Genomic_DNA"/>
</dbReference>
<organism evidence="1 2">
    <name type="scientific">Herbaspirillum rhizosphaerae</name>
    <dbReference type="NCBI Taxonomy" id="346179"/>
    <lineage>
        <taxon>Bacteria</taxon>
        <taxon>Pseudomonadati</taxon>
        <taxon>Pseudomonadota</taxon>
        <taxon>Betaproteobacteria</taxon>
        <taxon>Burkholderiales</taxon>
        <taxon>Oxalobacteraceae</taxon>
        <taxon>Herbaspirillum</taxon>
    </lineage>
</organism>
<protein>
    <submittedName>
        <fullName evidence="1">Uncharacterized protein</fullName>
    </submittedName>
</protein>
<sequence length="41" mass="4230">MPLLHTKSIAATPTSGALIAAMIFARALKLLPLPIGCLASR</sequence>